<sequence>MPSRKLSTYRNKRDFSKTAEPSGGARIAPARQRRFVIQKHDATRLHYDFRLEYDGVFKSWAVTRGPSLDPAVKRLAVEVEDHPLDYGDFEGTIPKGQYGGGTVAIWDRGYWYADDPAKGLAKGDLKFALMGEKLRGEWVLVRMKNDRSGGKRTNWLLIKHRDDYARPGDGEDVLKQDRSVASNRTLEQIAEGKGKAPEPFMMTRRIAGSDAVWDSNKGVAARARARAERRPAKASAQPASTGKTTLKESRPQTARAHAIKSKMPDFAGLQLCEAATRPPSADSWVHEIKLDGYRIQMRIESGAVTLRTRKGLDWTDRFPAIAKAAAKLPDALIDGEIVALNANGDPDFPAMQAALAEGRTDALVYFAFDLLFTEGEDLRPLPLLARKDQLRKLLGRSAKSNRATIRYVEHFDVDGEQMLATARESGLEGIISKRIDAAYRAGRRGSWLKTKSRPGHEVVIGGWKTTGDKFRSLMAGVHNGDRLVYTGIVGTGYGRDTVKRIMPALKAAAASKSPFSGKNAPAGGRDVHWLKPELVAEIEFAGWTDDGMVRQAAFKGLRADKPAREVTAEMPTRAAALKLDKARPKATRPGTRAAAAARSDPTTSRQSRTSAARDRSTVMGVAISHPDKALWPDAGDKRPVTKHDLAAYMEAVGGWMIGHIRGRPCSIVRAPDGIHSETFFQRHAMPGLSDLVTQAKVSDDRKPYLQIDRVEALAAVAQIGGIELHPWNCAPDEYTVPGRLVFDLDPAPDVAFPDVIAAAREMRQRLEALKLESFCKTTGGKGLHVVTPLAIGPKDGLNWKQAKMFAQAVCEQMAADAPDKYLINMSKKQREGKIFLDYLRNDTKSTAVAPLSPRARPGATVSMPLNWAQVKTGLDPKRFTLRTAPDLLKKSKAWADYDSAARPLAAAIGRLVR</sequence>
<dbReference type="NCBIfam" id="NF004628">
    <property type="entry name" value="PRK05972.1"/>
    <property type="match status" value="1"/>
</dbReference>
<dbReference type="InterPro" id="IPR012309">
    <property type="entry name" value="DNA_ligase_ATP-dep_C"/>
</dbReference>
<evidence type="ECO:0000259" key="22">
    <source>
        <dbReference type="PROSITE" id="PS50160"/>
    </source>
</evidence>
<keyword evidence="9" id="KW-0227">DNA damage</keyword>
<dbReference type="SUPFAM" id="SSF50249">
    <property type="entry name" value="Nucleic acid-binding proteins"/>
    <property type="match status" value="1"/>
</dbReference>
<keyword evidence="4" id="KW-0808">Transferase</keyword>
<feature type="region of interest" description="Disordered" evidence="21">
    <location>
        <begin position="580"/>
        <end position="616"/>
    </location>
</feature>
<evidence type="ECO:0000256" key="9">
    <source>
        <dbReference type="ARBA" id="ARBA00022763"/>
    </source>
</evidence>
<dbReference type="EMBL" id="CP000115">
    <property type="protein sequence ID" value="ABA03620.1"/>
    <property type="molecule type" value="Genomic_DNA"/>
</dbReference>
<dbReference type="InterPro" id="IPR014143">
    <property type="entry name" value="NHEJ_ligase_prk"/>
</dbReference>
<evidence type="ECO:0000256" key="2">
    <source>
        <dbReference type="ARBA" id="ARBA00012727"/>
    </source>
</evidence>
<gene>
    <name evidence="23" type="ordered locus">Nwi_0353</name>
</gene>
<keyword evidence="13" id="KW-0239">DNA-directed DNA polymerase</keyword>
<dbReference type="InterPro" id="IPR012340">
    <property type="entry name" value="NA-bd_OB-fold"/>
</dbReference>
<dbReference type="Pfam" id="PF01068">
    <property type="entry name" value="DNA_ligase_A_M"/>
    <property type="match status" value="1"/>
</dbReference>
<dbReference type="RefSeq" id="WP_011313685.1">
    <property type="nucleotide sequence ID" value="NC_007406.1"/>
</dbReference>
<evidence type="ECO:0000256" key="10">
    <source>
        <dbReference type="ARBA" id="ARBA00022801"/>
    </source>
</evidence>
<dbReference type="Gene3D" id="3.90.920.10">
    <property type="entry name" value="DNA primase, PRIM domain"/>
    <property type="match status" value="1"/>
</dbReference>
<evidence type="ECO:0000256" key="4">
    <source>
        <dbReference type="ARBA" id="ARBA00022679"/>
    </source>
</evidence>
<dbReference type="GO" id="GO:0006310">
    <property type="term" value="P:DNA recombination"/>
    <property type="evidence" value="ECO:0007669"/>
    <property type="project" value="UniProtKB-KW"/>
</dbReference>
<evidence type="ECO:0000256" key="17">
    <source>
        <dbReference type="ARBA" id="ARBA00023211"/>
    </source>
</evidence>
<dbReference type="PANTHER" id="PTHR42705:SF2">
    <property type="entry name" value="BIFUNCTIONAL NON-HOMOLOGOUS END JOINING PROTEIN LIGD"/>
    <property type="match status" value="1"/>
</dbReference>
<keyword evidence="16" id="KW-0234">DNA repair</keyword>
<dbReference type="Gene3D" id="3.30.1490.70">
    <property type="match status" value="1"/>
</dbReference>
<keyword evidence="24" id="KW-1185">Reference proteome</keyword>
<evidence type="ECO:0000256" key="11">
    <source>
        <dbReference type="ARBA" id="ARBA00022839"/>
    </source>
</evidence>
<evidence type="ECO:0000256" key="19">
    <source>
        <dbReference type="ARBA" id="ARBA00029943"/>
    </source>
</evidence>
<evidence type="ECO:0000256" key="7">
    <source>
        <dbReference type="ARBA" id="ARBA00022723"/>
    </source>
</evidence>
<dbReference type="Gene3D" id="3.30.470.30">
    <property type="entry name" value="DNA ligase/mRNA capping enzyme"/>
    <property type="match status" value="1"/>
</dbReference>
<keyword evidence="10" id="KW-0378">Hydrolase</keyword>
<accession>Q3SVS1</accession>
<evidence type="ECO:0000256" key="12">
    <source>
        <dbReference type="ARBA" id="ARBA00022840"/>
    </source>
</evidence>
<feature type="region of interest" description="Disordered" evidence="21">
    <location>
        <begin position="1"/>
        <end position="26"/>
    </location>
</feature>
<comment type="catalytic activity">
    <reaction evidence="20">
        <text>ATP + (deoxyribonucleotide)n-3'-hydroxyl + 5'-phospho-(deoxyribonucleotide)m = (deoxyribonucleotide)n+m + AMP + diphosphate.</text>
        <dbReference type="EC" id="6.5.1.1"/>
    </reaction>
</comment>
<dbReference type="KEGG" id="nwi:Nwi_0353"/>
<dbReference type="eggNOG" id="COG3285">
    <property type="taxonomic scope" value="Bacteria"/>
</dbReference>
<evidence type="ECO:0000256" key="14">
    <source>
        <dbReference type="ARBA" id="ARBA00023125"/>
    </source>
</evidence>
<keyword evidence="3 23" id="KW-0436">Ligase</keyword>
<evidence type="ECO:0000256" key="8">
    <source>
        <dbReference type="ARBA" id="ARBA00022741"/>
    </source>
</evidence>
<evidence type="ECO:0000313" key="23">
    <source>
        <dbReference type="EMBL" id="ABA03620.1"/>
    </source>
</evidence>
<dbReference type="STRING" id="323098.Nwi_0353"/>
<dbReference type="PROSITE" id="PS50160">
    <property type="entry name" value="DNA_LIGASE_A3"/>
    <property type="match status" value="1"/>
</dbReference>
<dbReference type="Pfam" id="PF04679">
    <property type="entry name" value="DNA_ligase_A_C"/>
    <property type="match status" value="1"/>
</dbReference>
<dbReference type="CDD" id="cd07906">
    <property type="entry name" value="Adenylation_DNA_ligase_LigD_LigC"/>
    <property type="match status" value="1"/>
</dbReference>
<evidence type="ECO:0000256" key="16">
    <source>
        <dbReference type="ARBA" id="ARBA00023204"/>
    </source>
</evidence>
<dbReference type="eggNOG" id="COG1793">
    <property type="taxonomic scope" value="Bacteria"/>
</dbReference>
<dbReference type="CDD" id="cd07971">
    <property type="entry name" value="OBF_DNA_ligase_LigD"/>
    <property type="match status" value="1"/>
</dbReference>
<evidence type="ECO:0000256" key="5">
    <source>
        <dbReference type="ARBA" id="ARBA00022695"/>
    </source>
</evidence>
<dbReference type="OrthoDB" id="9802472at2"/>
<dbReference type="InterPro" id="IPR012310">
    <property type="entry name" value="DNA_ligase_ATP-dep_cent"/>
</dbReference>
<evidence type="ECO:0000256" key="18">
    <source>
        <dbReference type="ARBA" id="ARBA00023268"/>
    </source>
</evidence>
<organism evidence="23 24">
    <name type="scientific">Nitrobacter winogradskyi (strain ATCC 25391 / DSM 10237 / CIP 104748 / NCIMB 11846 / Nb-255)</name>
    <dbReference type="NCBI Taxonomy" id="323098"/>
    <lineage>
        <taxon>Bacteria</taxon>
        <taxon>Pseudomonadati</taxon>
        <taxon>Pseudomonadota</taxon>
        <taxon>Alphaproteobacteria</taxon>
        <taxon>Hyphomicrobiales</taxon>
        <taxon>Nitrobacteraceae</taxon>
        <taxon>Nitrobacter</taxon>
    </lineage>
</organism>
<dbReference type="EC" id="6.5.1.1" evidence="2"/>
<dbReference type="GO" id="GO:0003677">
    <property type="term" value="F:DNA binding"/>
    <property type="evidence" value="ECO:0007669"/>
    <property type="project" value="UniProtKB-KW"/>
</dbReference>
<keyword evidence="5" id="KW-0548">Nucleotidyltransferase</keyword>
<comment type="cofactor">
    <cofactor evidence="1">
        <name>Mn(2+)</name>
        <dbReference type="ChEBI" id="CHEBI:29035"/>
    </cofactor>
</comment>
<evidence type="ECO:0000256" key="3">
    <source>
        <dbReference type="ARBA" id="ARBA00022598"/>
    </source>
</evidence>
<dbReference type="GO" id="GO:0006281">
    <property type="term" value="P:DNA repair"/>
    <property type="evidence" value="ECO:0007669"/>
    <property type="project" value="UniProtKB-KW"/>
</dbReference>
<dbReference type="GO" id="GO:0004527">
    <property type="term" value="F:exonuclease activity"/>
    <property type="evidence" value="ECO:0007669"/>
    <property type="project" value="UniProtKB-KW"/>
</dbReference>
<dbReference type="NCBIfam" id="TIGR02778">
    <property type="entry name" value="ligD_pol"/>
    <property type="match status" value="1"/>
</dbReference>
<evidence type="ECO:0000256" key="6">
    <source>
        <dbReference type="ARBA" id="ARBA00022722"/>
    </source>
</evidence>
<dbReference type="GO" id="GO:0003887">
    <property type="term" value="F:DNA-directed DNA polymerase activity"/>
    <property type="evidence" value="ECO:0007669"/>
    <property type="project" value="UniProtKB-KW"/>
</dbReference>
<dbReference type="InterPro" id="IPR052171">
    <property type="entry name" value="NHEJ_LigD"/>
</dbReference>
<evidence type="ECO:0000256" key="15">
    <source>
        <dbReference type="ARBA" id="ARBA00023172"/>
    </source>
</evidence>
<evidence type="ECO:0000256" key="21">
    <source>
        <dbReference type="SAM" id="MobiDB-lite"/>
    </source>
</evidence>
<evidence type="ECO:0000256" key="20">
    <source>
        <dbReference type="ARBA" id="ARBA00034003"/>
    </source>
</evidence>
<keyword evidence="7" id="KW-0479">Metal-binding</keyword>
<evidence type="ECO:0000313" key="24">
    <source>
        <dbReference type="Proteomes" id="UP000002531"/>
    </source>
</evidence>
<dbReference type="HOGENOM" id="CLU_008325_0_1_5"/>
<evidence type="ECO:0000256" key="1">
    <source>
        <dbReference type="ARBA" id="ARBA00001936"/>
    </source>
</evidence>
<feature type="region of interest" description="Disordered" evidence="21">
    <location>
        <begin position="226"/>
        <end position="256"/>
    </location>
</feature>
<dbReference type="InterPro" id="IPR014145">
    <property type="entry name" value="LigD_pol_dom"/>
</dbReference>
<feature type="compositionally biased region" description="Low complexity" evidence="21">
    <location>
        <begin position="587"/>
        <end position="603"/>
    </location>
</feature>
<dbReference type="Pfam" id="PF13298">
    <property type="entry name" value="LigD_N"/>
    <property type="match status" value="1"/>
</dbReference>
<protein>
    <recommendedName>
        <fullName evidence="2">DNA ligase (ATP)</fullName>
        <ecNumber evidence="2">6.5.1.1</ecNumber>
    </recommendedName>
    <alternativeName>
        <fullName evidence="19">NHEJ DNA polymerase</fullName>
    </alternativeName>
</protein>
<proteinExistence type="predicted"/>
<dbReference type="AlphaFoldDB" id="Q3SVS1"/>
<keyword evidence="15" id="KW-0233">DNA recombination</keyword>
<feature type="domain" description="ATP-dependent DNA ligase family profile" evidence="22">
    <location>
        <begin position="356"/>
        <end position="482"/>
    </location>
</feature>
<dbReference type="GO" id="GO:0005524">
    <property type="term" value="F:ATP binding"/>
    <property type="evidence" value="ECO:0007669"/>
    <property type="project" value="UniProtKB-KW"/>
</dbReference>
<dbReference type="InterPro" id="IPR014146">
    <property type="entry name" value="LigD_ligase_dom"/>
</dbReference>
<dbReference type="SUPFAM" id="SSF56091">
    <property type="entry name" value="DNA ligase/mRNA capping enzyme, catalytic domain"/>
    <property type="match status" value="1"/>
</dbReference>
<dbReference type="PANTHER" id="PTHR42705">
    <property type="entry name" value="BIFUNCTIONAL NON-HOMOLOGOUS END JOINING PROTEIN LIGD"/>
    <property type="match status" value="1"/>
</dbReference>
<keyword evidence="12" id="KW-0067">ATP-binding</keyword>
<keyword evidence="11" id="KW-0269">Exonuclease</keyword>
<keyword evidence="17" id="KW-0464">Manganese</keyword>
<dbReference type="InterPro" id="IPR014144">
    <property type="entry name" value="LigD_PE_domain"/>
</dbReference>
<dbReference type="Pfam" id="PF21686">
    <property type="entry name" value="LigD_Prim-Pol"/>
    <property type="match status" value="1"/>
</dbReference>
<dbReference type="Proteomes" id="UP000002531">
    <property type="component" value="Chromosome"/>
</dbReference>
<dbReference type="NCBIfam" id="TIGR02776">
    <property type="entry name" value="NHEJ_ligase_prk"/>
    <property type="match status" value="1"/>
</dbReference>
<keyword evidence="8" id="KW-0547">Nucleotide-binding</keyword>
<evidence type="ECO:0000256" key="13">
    <source>
        <dbReference type="ARBA" id="ARBA00022932"/>
    </source>
</evidence>
<keyword evidence="18" id="KW-0511">Multifunctional enzyme</keyword>
<keyword evidence="14" id="KW-0238">DNA-binding</keyword>
<dbReference type="NCBIfam" id="TIGR02777">
    <property type="entry name" value="LigD_PE_dom"/>
    <property type="match status" value="1"/>
</dbReference>
<keyword evidence="6" id="KW-0540">Nuclease</keyword>
<dbReference type="GO" id="GO:0003910">
    <property type="term" value="F:DNA ligase (ATP) activity"/>
    <property type="evidence" value="ECO:0007669"/>
    <property type="project" value="UniProtKB-EC"/>
</dbReference>
<name>Q3SVS1_NITWN</name>
<dbReference type="NCBIfam" id="TIGR02779">
    <property type="entry name" value="NHEJ_ligase_lig"/>
    <property type="match status" value="1"/>
</dbReference>
<dbReference type="Gene3D" id="2.40.50.140">
    <property type="entry name" value="Nucleic acid-binding proteins"/>
    <property type="match status" value="1"/>
</dbReference>
<dbReference type="GO" id="GO:0046872">
    <property type="term" value="F:metal ion binding"/>
    <property type="evidence" value="ECO:0007669"/>
    <property type="project" value="UniProtKB-KW"/>
</dbReference>
<reference evidence="23 24" key="1">
    <citation type="journal article" date="2006" name="Appl. Environ. Microbiol.">
        <title>Genome sequence of the chemolithoautotrophic nitrite-oxidizing bacterium Nitrobacter winogradskyi Nb-255.</title>
        <authorList>
            <person name="Starkenburg S.R."/>
            <person name="Chain P.S."/>
            <person name="Sayavedra-Soto L.A."/>
            <person name="Hauser L."/>
            <person name="Land M.L."/>
            <person name="Larimer F.W."/>
            <person name="Malfatti S.A."/>
            <person name="Klotz M.G."/>
            <person name="Bottomley P.J."/>
            <person name="Arp D.J."/>
            <person name="Hickey W.J."/>
        </authorList>
    </citation>
    <scope>NUCLEOTIDE SEQUENCE [LARGE SCALE GENOMIC DNA]</scope>
    <source>
        <strain evidence="24">ATCC 25391 / DSM 10237 / CIP 104748 / NCIMB 11846 / Nb-255</strain>
    </source>
</reference>